<feature type="compositionally biased region" description="Low complexity" evidence="8">
    <location>
        <begin position="709"/>
        <end position="718"/>
    </location>
</feature>
<feature type="domain" description="SRCR" evidence="11">
    <location>
        <begin position="602"/>
        <end position="702"/>
    </location>
</feature>
<dbReference type="FunFam" id="3.10.250.10:FF:000013">
    <property type="entry name" value="CD163 molecule like 1"/>
    <property type="match status" value="1"/>
</dbReference>
<dbReference type="FunFam" id="3.10.250.10:FF:000012">
    <property type="entry name" value="CD163 molecule like 1"/>
    <property type="match status" value="1"/>
</dbReference>
<dbReference type="GO" id="GO:0031638">
    <property type="term" value="P:zymogen activation"/>
    <property type="evidence" value="ECO:0007669"/>
    <property type="project" value="TreeGrafter"/>
</dbReference>
<dbReference type="GO" id="GO:0005615">
    <property type="term" value="C:extracellular space"/>
    <property type="evidence" value="ECO:0007669"/>
    <property type="project" value="TreeGrafter"/>
</dbReference>
<feature type="disulfide bond" evidence="7">
    <location>
        <begin position="307"/>
        <end position="317"/>
    </location>
</feature>
<feature type="disulfide bond" evidence="7">
    <location>
        <begin position="202"/>
        <end position="212"/>
    </location>
</feature>
<dbReference type="GeneTree" id="ENSGT00940000163299"/>
<dbReference type="PRINTS" id="PR00258">
    <property type="entry name" value="SPERACTRCPTR"/>
</dbReference>
<comment type="caution">
    <text evidence="7">Lacks conserved residue(s) required for the propagation of feature annotation.</text>
</comment>
<feature type="disulfide bond" evidence="7">
    <location>
        <begin position="627"/>
        <end position="691"/>
    </location>
</feature>
<keyword evidence="13" id="KW-1185">Reference proteome</keyword>
<feature type="domain" description="SRCR" evidence="11">
    <location>
        <begin position="477"/>
        <end position="571"/>
    </location>
</feature>
<sequence length="902" mass="98599">MENCLMLMFLCYMVKLITSGVDSVSVRLVNGDNPCAGRVEVFNGSQWGTVCDDGWDIADAAVVCRELDCGTAVKPTHDAHFGKGSGPVSMALVGCSGSETALKDCRSNSLFALWFCYHDQDAGVICSDSEQRLRLVDGLHLCSGRVEMLRAEGWGSVCDAVFDQQDAEVVCRQLDCGAPVQVLGAAAFGKGKGRVWSEEIQCRGNESQIDVCSRSSSQKNSCSHDNDVGVICSGYTDLRLVNSSDSCSGRVELQFLKEWGTVCDACWDMRAANVLCRQLNCGTAVSVVGSDWFGEGSSETRADVFDCVGNETKLSECSISSWSRAECSHRRDVGVICSDSKAHLENCSSSQTLNCSSTQQPSVKNFGRGSIRLVGSGGDCAGRLEVFHSGSWGTVCDDSWDIKDAHVVCRELQCGVALSNQQVPAWFGPGSGPIWLDEVECEGNETSLWSCSSPGWGKHDCQHKEDVGVVCSEFKEIRLTGGCEGNVEVFYNGSWGNVCYNQMDRDTASLICQELNCGRSGSEPRYSEGLKSHNWLDNLNCPQQDSTLWQCPSSPWGQHDCDNEVANITCSKDQTHESPQSFLTCSTSPSPYKRQCSNHVPLRLSGGEGRCSGRLEVYHNAVWGSVCDDQWDISDAQVVCRQLGCGAALRADGNSVFGAGEGVVWMNKGQCRGNEIHLWDCPLSLKKHTDCSRKKLVTLNCVDLSVSTTPATTTSASPPVSPPERSTSVSPPQTPPAASLSVPPVLVIVLGVVLLLLLVPLLILIRQNRVMRRALSKRRHRTMTEAVYEEIQHRHNHFTQRGSLISEELHSGYEDADELLSANEFKTVYYDDVTNGSGPKEEMVKEITPGYYDDVITVGLKPDRETEGVQEEYDDVRSVSEDVRNWLNNDDLEEESNKELAQ</sequence>
<feature type="disulfide bond" evidence="7">
    <location>
        <begin position="158"/>
        <end position="222"/>
    </location>
</feature>
<dbReference type="PANTHER" id="PTHR48071:SF15">
    <property type="entry name" value="SRCR DOMAIN-CONTAINING PROTEIN"/>
    <property type="match status" value="1"/>
</dbReference>
<organism evidence="12 13">
    <name type="scientific">Cyprinus carpio carpio</name>
    <dbReference type="NCBI Taxonomy" id="630221"/>
    <lineage>
        <taxon>Eukaryota</taxon>
        <taxon>Metazoa</taxon>
        <taxon>Chordata</taxon>
        <taxon>Craniata</taxon>
        <taxon>Vertebrata</taxon>
        <taxon>Euteleostomi</taxon>
        <taxon>Actinopterygii</taxon>
        <taxon>Neopterygii</taxon>
        <taxon>Teleostei</taxon>
        <taxon>Ostariophysi</taxon>
        <taxon>Cypriniformes</taxon>
        <taxon>Cyprinidae</taxon>
        <taxon>Cyprininae</taxon>
        <taxon>Cyprinus</taxon>
    </lineage>
</organism>
<dbReference type="Gene3D" id="3.10.250.10">
    <property type="entry name" value="SRCR-like domain"/>
    <property type="match status" value="6"/>
</dbReference>
<protein>
    <submittedName>
        <fullName evidence="12">Si:dkey-21h14.9</fullName>
    </submittedName>
</protein>
<evidence type="ECO:0000259" key="11">
    <source>
        <dbReference type="PROSITE" id="PS50287"/>
    </source>
</evidence>
<dbReference type="SMART" id="SM00202">
    <property type="entry name" value="SR"/>
    <property type="match status" value="6"/>
</dbReference>
<keyword evidence="2" id="KW-0964">Secreted</keyword>
<evidence type="ECO:0000313" key="12">
    <source>
        <dbReference type="Ensembl" id="ENSCCRP00000056657.2"/>
    </source>
</evidence>
<feature type="chain" id="PRO_5039952143" evidence="10">
    <location>
        <begin position="24"/>
        <end position="902"/>
    </location>
</feature>
<feature type="disulfide bond" evidence="7">
    <location>
        <begin position="541"/>
        <end position="551"/>
    </location>
</feature>
<keyword evidence="3 10" id="KW-0732">Signal</keyword>
<reference evidence="12" key="2">
    <citation type="submission" date="2025-09" db="UniProtKB">
        <authorList>
            <consortium name="Ensembl"/>
        </authorList>
    </citation>
    <scope>IDENTIFICATION</scope>
</reference>
<evidence type="ECO:0000256" key="9">
    <source>
        <dbReference type="SAM" id="Phobius"/>
    </source>
</evidence>
<dbReference type="InterPro" id="IPR036772">
    <property type="entry name" value="SRCR-like_dom_sf"/>
</dbReference>
<comment type="subcellular location">
    <subcellularLocation>
        <location evidence="1">Secreted</location>
    </subcellularLocation>
</comment>
<feature type="disulfide bond" evidence="7">
    <location>
        <begin position="171"/>
        <end position="232"/>
    </location>
</feature>
<keyword evidence="9" id="KW-0472">Membrane</keyword>
<dbReference type="Proteomes" id="UP001108240">
    <property type="component" value="Unplaced"/>
</dbReference>
<feature type="domain" description="SRCR" evidence="11">
    <location>
        <begin position="26"/>
        <end position="127"/>
    </location>
</feature>
<feature type="domain" description="SRCR" evidence="11">
    <location>
        <begin position="238"/>
        <end position="338"/>
    </location>
</feature>
<evidence type="ECO:0000256" key="4">
    <source>
        <dbReference type="ARBA" id="ARBA00022737"/>
    </source>
</evidence>
<dbReference type="FunFam" id="3.10.250.10:FF:000009">
    <property type="entry name" value="WC1"/>
    <property type="match status" value="2"/>
</dbReference>
<feature type="disulfide bond" evidence="7">
    <location>
        <begin position="276"/>
        <end position="337"/>
    </location>
</feature>
<dbReference type="PROSITE" id="PS50287">
    <property type="entry name" value="SRCR_2"/>
    <property type="match status" value="6"/>
</dbReference>
<evidence type="ECO:0000256" key="6">
    <source>
        <dbReference type="ARBA" id="ARBA00023180"/>
    </source>
</evidence>
<evidence type="ECO:0000256" key="7">
    <source>
        <dbReference type="PROSITE-ProRule" id="PRU00196"/>
    </source>
</evidence>
<keyword evidence="6" id="KW-0325">Glycoprotein</keyword>
<evidence type="ECO:0000313" key="13">
    <source>
        <dbReference type="Proteomes" id="UP001108240"/>
    </source>
</evidence>
<dbReference type="OMA" id="ECPVTAL"/>
<dbReference type="GO" id="GO:0005886">
    <property type="term" value="C:plasma membrane"/>
    <property type="evidence" value="ECO:0007669"/>
    <property type="project" value="TreeGrafter"/>
</dbReference>
<feature type="region of interest" description="Disordered" evidence="8">
    <location>
        <begin position="709"/>
        <end position="739"/>
    </location>
</feature>
<feature type="disulfide bond" evidence="7">
    <location>
        <begin position="671"/>
        <end position="681"/>
    </location>
</feature>
<accession>A0A8C1D367</accession>
<dbReference type="Ensembl" id="ENSCCRT00000061414.2">
    <property type="protein sequence ID" value="ENSCCRP00000056657.2"/>
    <property type="gene ID" value="ENSCCRG00000073379.1"/>
</dbReference>
<feature type="disulfide bond" evidence="7">
    <location>
        <begin position="640"/>
        <end position="701"/>
    </location>
</feature>
<proteinExistence type="predicted"/>
<dbReference type="Pfam" id="PF00530">
    <property type="entry name" value="SRCR"/>
    <property type="match status" value="6"/>
</dbReference>
<feature type="domain" description="SRCR" evidence="11">
    <location>
        <begin position="133"/>
        <end position="233"/>
    </location>
</feature>
<dbReference type="AlphaFoldDB" id="A0A8C1D367"/>
<name>A0A8C1D367_CYPCA</name>
<feature type="domain" description="SRCR" evidence="11">
    <location>
        <begin position="371"/>
        <end position="472"/>
    </location>
</feature>
<feature type="signal peptide" evidence="10">
    <location>
        <begin position="1"/>
        <end position="23"/>
    </location>
</feature>
<feature type="transmembrane region" description="Helical" evidence="9">
    <location>
        <begin position="745"/>
        <end position="765"/>
    </location>
</feature>
<evidence type="ECO:0000256" key="5">
    <source>
        <dbReference type="ARBA" id="ARBA00023157"/>
    </source>
</evidence>
<keyword evidence="9" id="KW-0812">Transmembrane</keyword>
<keyword evidence="4" id="KW-0677">Repeat</keyword>
<evidence type="ECO:0000256" key="10">
    <source>
        <dbReference type="SAM" id="SignalP"/>
    </source>
</evidence>
<evidence type="ECO:0000256" key="8">
    <source>
        <dbReference type="SAM" id="MobiDB-lite"/>
    </source>
</evidence>
<keyword evidence="9" id="KW-1133">Transmembrane helix</keyword>
<reference evidence="12" key="1">
    <citation type="submission" date="2025-08" db="UniProtKB">
        <authorList>
            <consortium name="Ensembl"/>
        </authorList>
    </citation>
    <scope>IDENTIFICATION</scope>
</reference>
<evidence type="ECO:0000256" key="1">
    <source>
        <dbReference type="ARBA" id="ARBA00004613"/>
    </source>
</evidence>
<evidence type="ECO:0000256" key="3">
    <source>
        <dbReference type="ARBA" id="ARBA00022729"/>
    </source>
</evidence>
<dbReference type="PANTHER" id="PTHR48071">
    <property type="entry name" value="SRCR DOMAIN-CONTAINING PROTEIN"/>
    <property type="match status" value="1"/>
</dbReference>
<dbReference type="InterPro" id="IPR001190">
    <property type="entry name" value="SRCR"/>
</dbReference>
<dbReference type="FunFam" id="3.10.250.10:FF:000002">
    <property type="entry name" value="Scavenger receptor cysteine-rich type 1 protein M130"/>
    <property type="match status" value="2"/>
</dbReference>
<dbReference type="GO" id="GO:0004252">
    <property type="term" value="F:serine-type endopeptidase activity"/>
    <property type="evidence" value="ECO:0007669"/>
    <property type="project" value="TreeGrafter"/>
</dbReference>
<feature type="disulfide bond" evidence="7">
    <location>
        <begin position="263"/>
        <end position="327"/>
    </location>
</feature>
<dbReference type="SUPFAM" id="SSF56487">
    <property type="entry name" value="SRCR-like"/>
    <property type="match status" value="6"/>
</dbReference>
<feature type="disulfide bond" evidence="7">
    <location>
        <begin position="441"/>
        <end position="451"/>
    </location>
</feature>
<feature type="disulfide bond" evidence="7">
    <location>
        <begin position="95"/>
        <end position="105"/>
    </location>
</feature>
<keyword evidence="5 7" id="KW-1015">Disulfide bond</keyword>
<dbReference type="PROSITE" id="PS00420">
    <property type="entry name" value="SRCR_1"/>
    <property type="match status" value="1"/>
</dbReference>
<evidence type="ECO:0000256" key="2">
    <source>
        <dbReference type="ARBA" id="ARBA00022525"/>
    </source>
</evidence>